<feature type="domain" description="C2H2-type" evidence="11">
    <location>
        <begin position="503"/>
        <end position="530"/>
    </location>
</feature>
<feature type="region of interest" description="Disordered" evidence="10">
    <location>
        <begin position="87"/>
        <end position="112"/>
    </location>
</feature>
<dbReference type="OrthoDB" id="6077919at2759"/>
<keyword evidence="3" id="KW-0479">Metal-binding</keyword>
<feature type="domain" description="C2H2-type" evidence="11">
    <location>
        <begin position="363"/>
        <end position="390"/>
    </location>
</feature>
<feature type="domain" description="C2H2-type" evidence="11">
    <location>
        <begin position="419"/>
        <end position="446"/>
    </location>
</feature>
<evidence type="ECO:0000256" key="1">
    <source>
        <dbReference type="ARBA" id="ARBA00004123"/>
    </source>
</evidence>
<proteinExistence type="inferred from homology"/>
<evidence type="ECO:0000256" key="3">
    <source>
        <dbReference type="ARBA" id="ARBA00022723"/>
    </source>
</evidence>
<evidence type="ECO:0000256" key="8">
    <source>
        <dbReference type="ARBA" id="ARBA00023242"/>
    </source>
</evidence>
<feature type="region of interest" description="Disordered" evidence="10">
    <location>
        <begin position="204"/>
        <end position="226"/>
    </location>
</feature>
<name>A0A7R8UTR8_HERIL</name>
<dbReference type="Pfam" id="PF00096">
    <property type="entry name" value="zf-C2H2"/>
    <property type="match status" value="5"/>
</dbReference>
<dbReference type="GO" id="GO:0003677">
    <property type="term" value="F:DNA binding"/>
    <property type="evidence" value="ECO:0007669"/>
    <property type="project" value="UniProtKB-KW"/>
</dbReference>
<dbReference type="SUPFAM" id="SSF57667">
    <property type="entry name" value="beta-beta-alpha zinc fingers"/>
    <property type="match status" value="5"/>
</dbReference>
<sequence>MSEFDIEYYYLSDSEIKGEFDFEDAENKGFEDNEEDSRFYEAKCGDIFVSNSGKYTFVCEFCSGRYEDMGSFGDHLKDTHLDYDTEEAEAEPGTELKVGNGYPDEGEETNSKEVVEEEWQSNDHDLIETPTPADFEFIGSPTSADSTLVDSDLYCTLCDRQLKTKLAFSRHKNIHKCKLIAQYLSAQALVSSDFQSNSNKVKGEELQPYGHDLKKAPTPGDSTLKETSTPAVSTLLETPTPAGSDLCCKPCNRQFKTKLAFSRHKNIHKCKLIAQYLAKKALAWSDSPKQDLTAEVSTSRDSPIEDLAAEVSTDSPRTQTEVGQFFCSFCNRYFKTRQGFKDHSVSRHGDKIPEALRDDPSHRTCKFCHMKFDKVLERVRHEETHDEDKPFRCALCPKTFRLNSQRELHNHSHTGAHPYPCPHCPKAFTTQINRLQHIRRHFGIKRFTCEYCDKKFVTNVQRNIHIRIHTLEKPYQCEECGERFRVSGQLLMHKKRHSNIRDFKCDICEKSFFAKEDVKSHRISHFEDRPFECTECGKKFQRKKNLTAHQKLHMPEKKYECNICGKKFAQCAGLYSHRKTHGVTYLNT</sequence>
<dbReference type="InterPro" id="IPR036236">
    <property type="entry name" value="Znf_C2H2_sf"/>
</dbReference>
<keyword evidence="4" id="KW-0677">Repeat</keyword>
<feature type="domain" description="C2H2-type" evidence="11">
    <location>
        <begin position="246"/>
        <end position="268"/>
    </location>
</feature>
<evidence type="ECO:0000256" key="10">
    <source>
        <dbReference type="SAM" id="MobiDB-lite"/>
    </source>
</evidence>
<evidence type="ECO:0000256" key="7">
    <source>
        <dbReference type="ARBA" id="ARBA00023125"/>
    </source>
</evidence>
<keyword evidence="5 9" id="KW-0863">Zinc-finger</keyword>
<feature type="compositionally biased region" description="Basic and acidic residues" evidence="10">
    <location>
        <begin position="204"/>
        <end position="215"/>
    </location>
</feature>
<feature type="domain" description="C2H2-type" evidence="11">
    <location>
        <begin position="447"/>
        <end position="474"/>
    </location>
</feature>
<dbReference type="PROSITE" id="PS50157">
    <property type="entry name" value="ZINC_FINGER_C2H2_2"/>
    <property type="match status" value="10"/>
</dbReference>
<dbReference type="FunFam" id="3.30.160.60:FF:000176">
    <property type="entry name" value="zinc finger protein 70"/>
    <property type="match status" value="1"/>
</dbReference>
<dbReference type="FunFam" id="3.30.160.60:FF:000443">
    <property type="entry name" value="Zinc finger protein 41"/>
    <property type="match status" value="1"/>
</dbReference>
<protein>
    <recommendedName>
        <fullName evidence="11">C2H2-type domain-containing protein</fullName>
    </recommendedName>
</protein>
<evidence type="ECO:0000256" key="9">
    <source>
        <dbReference type="PROSITE-ProRule" id="PRU00042"/>
    </source>
</evidence>
<dbReference type="PANTHER" id="PTHR24379">
    <property type="entry name" value="KRAB AND ZINC FINGER DOMAIN-CONTAINING"/>
    <property type="match status" value="1"/>
</dbReference>
<dbReference type="SMART" id="SM00355">
    <property type="entry name" value="ZnF_C2H2"/>
    <property type="match status" value="12"/>
</dbReference>
<dbReference type="Gene3D" id="3.30.160.60">
    <property type="entry name" value="Classic Zinc Finger"/>
    <property type="match status" value="7"/>
</dbReference>
<dbReference type="GO" id="GO:0008270">
    <property type="term" value="F:zinc ion binding"/>
    <property type="evidence" value="ECO:0007669"/>
    <property type="project" value="UniProtKB-KW"/>
</dbReference>
<accession>A0A7R8UTR8</accession>
<comment type="similarity">
    <text evidence="2">Belongs to the krueppel C2H2-type zinc-finger protein family.</text>
</comment>
<keyword evidence="7" id="KW-0238">DNA-binding</keyword>
<feature type="domain" description="C2H2-type" evidence="11">
    <location>
        <begin position="559"/>
        <end position="581"/>
    </location>
</feature>
<evidence type="ECO:0000256" key="6">
    <source>
        <dbReference type="ARBA" id="ARBA00022833"/>
    </source>
</evidence>
<feature type="domain" description="C2H2-type" evidence="11">
    <location>
        <begin position="391"/>
        <end position="418"/>
    </location>
</feature>
<evidence type="ECO:0000256" key="5">
    <source>
        <dbReference type="ARBA" id="ARBA00022771"/>
    </source>
</evidence>
<evidence type="ECO:0000256" key="2">
    <source>
        <dbReference type="ARBA" id="ARBA00006991"/>
    </source>
</evidence>
<evidence type="ECO:0000256" key="4">
    <source>
        <dbReference type="ARBA" id="ARBA00022737"/>
    </source>
</evidence>
<feature type="domain" description="C2H2-type" evidence="11">
    <location>
        <begin position="475"/>
        <end position="502"/>
    </location>
</feature>
<dbReference type="GO" id="GO:0005634">
    <property type="term" value="C:nucleus"/>
    <property type="evidence" value="ECO:0007669"/>
    <property type="project" value="UniProtKB-SubCell"/>
</dbReference>
<organism evidence="12 13">
    <name type="scientific">Hermetia illucens</name>
    <name type="common">Black soldier fly</name>
    <dbReference type="NCBI Taxonomy" id="343691"/>
    <lineage>
        <taxon>Eukaryota</taxon>
        <taxon>Metazoa</taxon>
        <taxon>Ecdysozoa</taxon>
        <taxon>Arthropoda</taxon>
        <taxon>Hexapoda</taxon>
        <taxon>Insecta</taxon>
        <taxon>Pterygota</taxon>
        <taxon>Neoptera</taxon>
        <taxon>Endopterygota</taxon>
        <taxon>Diptera</taxon>
        <taxon>Brachycera</taxon>
        <taxon>Stratiomyomorpha</taxon>
        <taxon>Stratiomyidae</taxon>
        <taxon>Hermetiinae</taxon>
        <taxon>Hermetia</taxon>
    </lineage>
</organism>
<keyword evidence="13" id="KW-1185">Reference proteome</keyword>
<dbReference type="AlphaFoldDB" id="A0A7R8UTR8"/>
<feature type="domain" description="C2H2-type" evidence="11">
    <location>
        <begin position="531"/>
        <end position="558"/>
    </location>
</feature>
<dbReference type="PROSITE" id="PS00028">
    <property type="entry name" value="ZINC_FINGER_C2H2_1"/>
    <property type="match status" value="12"/>
</dbReference>
<dbReference type="EMBL" id="LR899012">
    <property type="protein sequence ID" value="CAD7086823.1"/>
    <property type="molecule type" value="Genomic_DNA"/>
</dbReference>
<dbReference type="Proteomes" id="UP000594454">
    <property type="component" value="Chromosome 4"/>
</dbReference>
<evidence type="ECO:0000313" key="13">
    <source>
        <dbReference type="Proteomes" id="UP000594454"/>
    </source>
</evidence>
<comment type="subcellular location">
    <subcellularLocation>
        <location evidence="1">Nucleus</location>
    </subcellularLocation>
</comment>
<dbReference type="InParanoid" id="A0A7R8UTR8"/>
<dbReference type="FunFam" id="3.30.160.60:FF:000100">
    <property type="entry name" value="Zinc finger 45-like"/>
    <property type="match status" value="1"/>
</dbReference>
<dbReference type="InterPro" id="IPR013087">
    <property type="entry name" value="Znf_C2H2_type"/>
</dbReference>
<dbReference type="PANTHER" id="PTHR24379:SF125">
    <property type="entry name" value="C2H2-TYPE DOMAIN-CONTAINING PROTEIN"/>
    <property type="match status" value="1"/>
</dbReference>
<gene>
    <name evidence="12" type="ORF">HERILL_LOCUS9566</name>
</gene>
<feature type="domain" description="C2H2-type" evidence="11">
    <location>
        <begin position="325"/>
        <end position="353"/>
    </location>
</feature>
<evidence type="ECO:0000259" key="11">
    <source>
        <dbReference type="PROSITE" id="PS50157"/>
    </source>
</evidence>
<keyword evidence="8" id="KW-0539">Nucleus</keyword>
<reference evidence="12 13" key="1">
    <citation type="submission" date="2020-11" db="EMBL/GenBank/DDBJ databases">
        <authorList>
            <person name="Wallbank WR R."/>
            <person name="Pardo Diaz C."/>
            <person name="Kozak K."/>
            <person name="Martin S."/>
            <person name="Jiggins C."/>
            <person name="Moest M."/>
            <person name="Warren A I."/>
            <person name="Generalovic N T."/>
            <person name="Byers J.R.P. K."/>
            <person name="Montejo-Kovacevich G."/>
            <person name="Yen C E."/>
        </authorList>
    </citation>
    <scope>NUCLEOTIDE SEQUENCE [LARGE SCALE GENOMIC DNA]</scope>
</reference>
<evidence type="ECO:0000313" key="12">
    <source>
        <dbReference type="EMBL" id="CAD7086823.1"/>
    </source>
</evidence>
<keyword evidence="6" id="KW-0862">Zinc</keyword>